<evidence type="ECO:0000313" key="5">
    <source>
        <dbReference type="EMBL" id="OAB78577.1"/>
    </source>
</evidence>
<dbReference type="OrthoDB" id="1110367at2"/>
<dbReference type="Gene3D" id="2.60.40.10">
    <property type="entry name" value="Immunoglobulins"/>
    <property type="match status" value="1"/>
</dbReference>
<dbReference type="STRING" id="1763537.ULVI_08290"/>
<accession>A0A167HGB4</accession>
<evidence type="ECO:0000313" key="6">
    <source>
        <dbReference type="Proteomes" id="UP000077013"/>
    </source>
</evidence>
<evidence type="ECO:0000259" key="4">
    <source>
        <dbReference type="Pfam" id="PF18962"/>
    </source>
</evidence>
<dbReference type="Pfam" id="PF18962">
    <property type="entry name" value="Por_Secre_tail"/>
    <property type="match status" value="1"/>
</dbReference>
<proteinExistence type="predicted"/>
<dbReference type="InterPro" id="IPR013783">
    <property type="entry name" value="Ig-like_fold"/>
</dbReference>
<name>A0A167HGB4_9FLAO</name>
<feature type="domain" description="Secretion system C-terminal sorting" evidence="4">
    <location>
        <begin position="513"/>
        <end position="585"/>
    </location>
</feature>
<feature type="signal peptide" evidence="3">
    <location>
        <begin position="1"/>
        <end position="17"/>
    </location>
</feature>
<dbReference type="InterPro" id="IPR026444">
    <property type="entry name" value="Secre_tail"/>
</dbReference>
<reference evidence="5 6" key="1">
    <citation type="submission" date="2016-02" db="EMBL/GenBank/DDBJ databases">
        <title>Ulvibacter sp. LPB0005, isolated from Thais luteostoma.</title>
        <authorList>
            <person name="Shin S.-K."/>
            <person name="Yi H."/>
        </authorList>
    </citation>
    <scope>NUCLEOTIDE SEQUENCE [LARGE SCALE GENOMIC DNA]</scope>
    <source>
        <strain evidence="5 6">LPB0005</strain>
    </source>
</reference>
<dbReference type="AlphaFoldDB" id="A0A167HGB4"/>
<organism evidence="5 6">
    <name type="scientific">Cochleicola gelatinilyticus</name>
    <dbReference type="NCBI Taxonomy" id="1763537"/>
    <lineage>
        <taxon>Bacteria</taxon>
        <taxon>Pseudomonadati</taxon>
        <taxon>Bacteroidota</taxon>
        <taxon>Flavobacteriia</taxon>
        <taxon>Flavobacteriales</taxon>
        <taxon>Flavobacteriaceae</taxon>
        <taxon>Cochleicola</taxon>
    </lineage>
</organism>
<evidence type="ECO:0000256" key="1">
    <source>
        <dbReference type="ARBA" id="ARBA00022729"/>
    </source>
</evidence>
<feature type="chain" id="PRO_5007887537" description="Secretion system C-terminal sorting domain-containing protein" evidence="3">
    <location>
        <begin position="18"/>
        <end position="587"/>
    </location>
</feature>
<dbReference type="Proteomes" id="UP000077013">
    <property type="component" value="Unassembled WGS sequence"/>
</dbReference>
<dbReference type="EMBL" id="LRXL01000037">
    <property type="protein sequence ID" value="OAB78577.1"/>
    <property type="molecule type" value="Genomic_DNA"/>
</dbReference>
<evidence type="ECO:0000256" key="3">
    <source>
        <dbReference type="SAM" id="SignalP"/>
    </source>
</evidence>
<sequence>MYKILLIFFTTTLFSFAAPIDCPVDLGPDQEACDGETLLLFADTGGGDTYQWFFNGEFLPDETTSTLQVTQTGTYSVEVNDGGGICIDDVMVSFLPLPSPITPTPLKVCDVNSDGFASFNLASKNSEIIGGESDITITYYETEADAQAGVFALPNPYVNVTPFTQLIYARATNNTTGCFTIVELELIVNPTLVIPALDSILLCDEDQDGQEIFDLTIHEAAIFGSNPTGDYALSYHESEAAAVNNELPILNPINYVNSSNPQQIYVRLEDVNSGCFAINVFTIKAVALPVAGIPNEIIEVDTNDDGMALFDLTENTPLILGSQNPADYSIAYFTSEADASSNENPIATPEAFTSATAVIFARIEIVNTSCFATTSFSLIVEENAEDTDNDGIADMDEDLNNNGNLEDDDTDGDEIPNYLDSDDDGDLVETIDEITGIGAGFSNTYVFIDTDEDTIENYLDNDDDGDMTLTIDEDYNGNGDPRDDDMNQNNIPDFLDADVTLEVSENIVTDLQLFPNPASEMVVIKSQFFTLETTFVLYDLQGKEVQPIVVASEENNFVLNVASLQSGVYFLKVTSEAASITRKFIKM</sequence>
<evidence type="ECO:0000256" key="2">
    <source>
        <dbReference type="SAM" id="MobiDB-lite"/>
    </source>
</evidence>
<dbReference type="RefSeq" id="WP_068591706.1">
    <property type="nucleotide sequence ID" value="NZ_LRXL01000037.1"/>
</dbReference>
<comment type="caution">
    <text evidence="5">The sequence shown here is derived from an EMBL/GenBank/DDBJ whole genome shotgun (WGS) entry which is preliminary data.</text>
</comment>
<keyword evidence="1 3" id="KW-0732">Signal</keyword>
<protein>
    <recommendedName>
        <fullName evidence="4">Secretion system C-terminal sorting domain-containing protein</fullName>
    </recommendedName>
</protein>
<keyword evidence="6" id="KW-1185">Reference proteome</keyword>
<dbReference type="NCBIfam" id="TIGR04183">
    <property type="entry name" value="Por_Secre_tail"/>
    <property type="match status" value="1"/>
</dbReference>
<gene>
    <name evidence="5" type="ORF">ULVI_08290</name>
</gene>
<feature type="region of interest" description="Disordered" evidence="2">
    <location>
        <begin position="387"/>
        <end position="424"/>
    </location>
</feature>